<evidence type="ECO:0000256" key="1">
    <source>
        <dbReference type="SAM" id="Phobius"/>
    </source>
</evidence>
<accession>A0A1I7W6P4</accession>
<keyword evidence="1" id="KW-0812">Transmembrane</keyword>
<proteinExistence type="predicted"/>
<name>A0A1I7W6P4_HETBA</name>
<sequence length="68" mass="8431">MKNKINQQFKKSYDRTFKLLDVFYTFLVLCILFDVVSYEYSQYLVEDYNYSHGSFRYKLAYMCYLKFP</sequence>
<organism evidence="2 3">
    <name type="scientific">Heterorhabditis bacteriophora</name>
    <name type="common">Entomopathogenic nematode worm</name>
    <dbReference type="NCBI Taxonomy" id="37862"/>
    <lineage>
        <taxon>Eukaryota</taxon>
        <taxon>Metazoa</taxon>
        <taxon>Ecdysozoa</taxon>
        <taxon>Nematoda</taxon>
        <taxon>Chromadorea</taxon>
        <taxon>Rhabditida</taxon>
        <taxon>Rhabditina</taxon>
        <taxon>Rhabditomorpha</taxon>
        <taxon>Strongyloidea</taxon>
        <taxon>Heterorhabditidae</taxon>
        <taxon>Heterorhabditis</taxon>
    </lineage>
</organism>
<evidence type="ECO:0000313" key="2">
    <source>
        <dbReference type="Proteomes" id="UP000095283"/>
    </source>
</evidence>
<evidence type="ECO:0000313" key="3">
    <source>
        <dbReference type="WBParaSite" id="Hba_00290"/>
    </source>
</evidence>
<protein>
    <submittedName>
        <fullName evidence="3">Lipoprotein signal peptidase</fullName>
    </submittedName>
</protein>
<feature type="transmembrane region" description="Helical" evidence="1">
    <location>
        <begin position="21"/>
        <end position="40"/>
    </location>
</feature>
<keyword evidence="1" id="KW-0472">Membrane</keyword>
<dbReference type="WBParaSite" id="Hba_00290">
    <property type="protein sequence ID" value="Hba_00290"/>
    <property type="gene ID" value="Hba_00290"/>
</dbReference>
<dbReference type="AlphaFoldDB" id="A0A1I7W6P4"/>
<dbReference type="Proteomes" id="UP000095283">
    <property type="component" value="Unplaced"/>
</dbReference>
<keyword evidence="2" id="KW-1185">Reference proteome</keyword>
<keyword evidence="1" id="KW-1133">Transmembrane helix</keyword>
<reference evidence="3" key="1">
    <citation type="submission" date="2016-11" db="UniProtKB">
        <authorList>
            <consortium name="WormBaseParasite"/>
        </authorList>
    </citation>
    <scope>IDENTIFICATION</scope>
</reference>